<dbReference type="InterPro" id="IPR045258">
    <property type="entry name" value="ACAP1/2/3-like"/>
</dbReference>
<dbReference type="Proteomes" id="UP001642360">
    <property type="component" value="Unassembled WGS sequence"/>
</dbReference>
<protein>
    <recommendedName>
        <fullName evidence="3">PH domain-containing protein</fullName>
    </recommendedName>
</protein>
<dbReference type="InterPro" id="IPR011993">
    <property type="entry name" value="PH-like_dom_sf"/>
</dbReference>
<dbReference type="EMBL" id="CAUOFW020001347">
    <property type="protein sequence ID" value="CAK9143913.1"/>
    <property type="molecule type" value="Genomic_DNA"/>
</dbReference>
<dbReference type="Pfam" id="PF00169">
    <property type="entry name" value="PH"/>
    <property type="match status" value="1"/>
</dbReference>
<accession>A0ABC8RG19</accession>
<proteinExistence type="predicted"/>
<dbReference type="PANTHER" id="PTHR23180">
    <property type="entry name" value="CENTAURIN/ARF"/>
    <property type="match status" value="1"/>
</dbReference>
<name>A0ABC8RG19_9AQUA</name>
<dbReference type="SUPFAM" id="SSF50729">
    <property type="entry name" value="PH domain-like"/>
    <property type="match status" value="1"/>
</dbReference>
<dbReference type="InterPro" id="IPR001849">
    <property type="entry name" value="PH_domain"/>
</dbReference>
<keyword evidence="1" id="KW-0479">Metal-binding</keyword>
<dbReference type="PANTHER" id="PTHR23180:SF244">
    <property type="entry name" value="ADP-RIBOSYLATION FACTOR GTPASE-ACTIVATING PROTEIN AGD2"/>
    <property type="match status" value="1"/>
</dbReference>
<dbReference type="AlphaFoldDB" id="A0ABC8RG19"/>
<organism evidence="4 5">
    <name type="scientific">Ilex paraguariensis</name>
    <name type="common">yerba mate</name>
    <dbReference type="NCBI Taxonomy" id="185542"/>
    <lineage>
        <taxon>Eukaryota</taxon>
        <taxon>Viridiplantae</taxon>
        <taxon>Streptophyta</taxon>
        <taxon>Embryophyta</taxon>
        <taxon>Tracheophyta</taxon>
        <taxon>Spermatophyta</taxon>
        <taxon>Magnoliopsida</taxon>
        <taxon>eudicotyledons</taxon>
        <taxon>Gunneridae</taxon>
        <taxon>Pentapetalae</taxon>
        <taxon>asterids</taxon>
        <taxon>campanulids</taxon>
        <taxon>Aquifoliales</taxon>
        <taxon>Aquifoliaceae</taxon>
        <taxon>Ilex</taxon>
    </lineage>
</organism>
<dbReference type="GO" id="GO:0046872">
    <property type="term" value="F:metal ion binding"/>
    <property type="evidence" value="ECO:0007669"/>
    <property type="project" value="UniProtKB-KW"/>
</dbReference>
<evidence type="ECO:0000256" key="2">
    <source>
        <dbReference type="ARBA" id="ARBA00022833"/>
    </source>
</evidence>
<dbReference type="PROSITE" id="PS50003">
    <property type="entry name" value="PH_DOMAIN"/>
    <property type="match status" value="1"/>
</dbReference>
<feature type="domain" description="PH" evidence="3">
    <location>
        <begin position="64"/>
        <end position="116"/>
    </location>
</feature>
<evidence type="ECO:0000313" key="5">
    <source>
        <dbReference type="Proteomes" id="UP001642360"/>
    </source>
</evidence>
<evidence type="ECO:0000256" key="1">
    <source>
        <dbReference type="ARBA" id="ARBA00022723"/>
    </source>
</evidence>
<comment type="caution">
    <text evidence="4">The sequence shown here is derived from an EMBL/GenBank/DDBJ whole genome shotgun (WGS) entry which is preliminary data.</text>
</comment>
<gene>
    <name evidence="4" type="ORF">ILEXP_LOCUS11650</name>
</gene>
<keyword evidence="5" id="KW-1185">Reference proteome</keyword>
<reference evidence="4 5" key="1">
    <citation type="submission" date="2024-02" db="EMBL/GenBank/DDBJ databases">
        <authorList>
            <person name="Vignale AGUSTIN F."/>
            <person name="Sosa J E."/>
            <person name="Modenutti C."/>
        </authorList>
    </citation>
    <scope>NUCLEOTIDE SEQUENCE [LARGE SCALE GENOMIC DNA]</scope>
</reference>
<keyword evidence="2" id="KW-0862">Zinc</keyword>
<evidence type="ECO:0000313" key="4">
    <source>
        <dbReference type="EMBL" id="CAK9143913.1"/>
    </source>
</evidence>
<sequence>MANIEHDKLAKRIQEFRTQAELDHLQASSNVGTSISAVGMNGVGMSSCKNIEAIMQSATKGGVQTIKQGYLLKRSSSLRADWKRRFFVLDSYGTLFYYRHKGTKPVVCYCFSAVVD</sequence>
<dbReference type="Gene3D" id="2.30.29.30">
    <property type="entry name" value="Pleckstrin-homology domain (PH domain)/Phosphotyrosine-binding domain (PTB)"/>
    <property type="match status" value="1"/>
</dbReference>
<evidence type="ECO:0000259" key="3">
    <source>
        <dbReference type="PROSITE" id="PS50003"/>
    </source>
</evidence>